<dbReference type="Pfam" id="PF00105">
    <property type="entry name" value="zf-C4"/>
    <property type="match status" value="1"/>
</dbReference>
<dbReference type="PANTHER" id="PTHR23344:SF50">
    <property type="entry name" value="GP-PDE DOMAIN-CONTAINING PROTEIN"/>
    <property type="match status" value="1"/>
</dbReference>
<keyword evidence="7 15" id="KW-1133">Transmembrane helix</keyword>
<dbReference type="GO" id="GO:0003700">
    <property type="term" value="F:DNA-binding transcription factor activity"/>
    <property type="evidence" value="ECO:0007669"/>
    <property type="project" value="InterPro"/>
</dbReference>
<comment type="subcellular location">
    <subcellularLocation>
        <location evidence="1">Membrane</location>
        <topology evidence="1">Multi-pass membrane protein</topology>
    </subcellularLocation>
</comment>
<dbReference type="InterPro" id="IPR001628">
    <property type="entry name" value="Znf_hrmn_rcpt"/>
</dbReference>
<keyword evidence="12" id="KW-0675">Receptor</keyword>
<feature type="domain" description="GP-PDE" evidence="17">
    <location>
        <begin position="562"/>
        <end position="817"/>
    </location>
</feature>
<dbReference type="PROSITE" id="PS51704">
    <property type="entry name" value="GP_PDE"/>
    <property type="match status" value="1"/>
</dbReference>
<feature type="transmembrane region" description="Helical" evidence="15">
    <location>
        <begin position="459"/>
        <end position="480"/>
    </location>
</feature>
<dbReference type="CDD" id="cd06957">
    <property type="entry name" value="NR_DBD_PNR_like_2"/>
    <property type="match status" value="1"/>
</dbReference>
<dbReference type="GO" id="GO:0016020">
    <property type="term" value="C:membrane"/>
    <property type="evidence" value="ECO:0007669"/>
    <property type="project" value="UniProtKB-SubCell"/>
</dbReference>
<feature type="domain" description="Nuclear receptor" evidence="16">
    <location>
        <begin position="33"/>
        <end position="108"/>
    </location>
</feature>
<accession>A0AA36AX18</accession>
<dbReference type="InterPro" id="IPR017946">
    <property type="entry name" value="PLC-like_Pdiesterase_TIM-brl"/>
</dbReference>
<dbReference type="InterPro" id="IPR030395">
    <property type="entry name" value="GP_PDE_dom"/>
</dbReference>
<dbReference type="InterPro" id="IPR013088">
    <property type="entry name" value="Znf_NHR/GATA"/>
</dbReference>
<evidence type="ECO:0000256" key="1">
    <source>
        <dbReference type="ARBA" id="ARBA00004141"/>
    </source>
</evidence>
<evidence type="ECO:0000256" key="14">
    <source>
        <dbReference type="ARBA" id="ARBA00023242"/>
    </source>
</evidence>
<dbReference type="Gene3D" id="3.30.50.10">
    <property type="entry name" value="Erythroid Transcription Factor GATA-1, subunit A"/>
    <property type="match status" value="1"/>
</dbReference>
<evidence type="ECO:0000256" key="3">
    <source>
        <dbReference type="ARBA" id="ARBA00022723"/>
    </source>
</evidence>
<dbReference type="PANTHER" id="PTHR23344">
    <property type="entry name" value="GLYCEROPHOSPHORYL DIESTER PHOSPHODIESTERASE"/>
    <property type="match status" value="1"/>
</dbReference>
<sequence length="934" mass="107931">MREETRVNYKMKRKHKVAVLEKVCCPGRTLPVPVSCKVCGDKSYGKHYGVYCCDGCSCFFKRSIRRKMVYYCIAKGKCQVDKTRRNWCPYCRLQKCFKAKMNKDAVQEERGPRKNKTCAKSTEMNQTSESCKTFSSSKRNTQQEAAISFFHKNKEVTASSPKEYKDSFQYISAFRPVAPRSQPLQHFSCSFFNQSLNFPFQQAVVPLQISGKNDLWDSLFELSTNMFDKEDIERLQNFLTSGQLLSVDFIEVTSLETILLLRRMKELNLLEECRAEAYLEQLYISLSQYISTQCKDRDPASRFAAELETWLIELVDLLFPSVDYFNCLFILVAMVTHTRLQYYKHNYCLLCITGSLGCRWHRYRQSARNSRKKDLIILVILLITFIYMAFYLYFWLAAENDSNDFNWYFTVKLKLKYLPWYTIMLSITGVVFGYFAILVGLSICHIYVGHQLYIHPFHVAMIIISLLSCIGFTIAMNTLWPSEWAMLKLSFQIVGPFIHVGLIVIFTILTWILIRQWYILDRFRLKLLTLVAYMAILVGLYVIPLFIESPCVRPADSLPSKPRLFAHRGASGVAPENTLVAFQLAANQSVYGFESDVRISSDGIPFILHDDTLRRTTNIEEVYPDRVDDDASMFKFAELRKLNAGSWFLEEDPMDVVGSLTDKAKEIYSNQTIMSLKELIDLAHITGKNILIDIRSPVKENRYNATVNEKVVDVILNTGIPPKQIWWFSKVYHSAYTTNFTQTGTSYLPVEDLVKLHISNFNARYDSLSEDEILQYLESNITTNVYLVNTYWLFSLYWCLGVQSVTTDECHVLNKIEKPLWHLTPGTYLMTWVSVDIISAIIIITILIVQWVRLLGTRFNPETISLHSQQTMTILTDQYHSNSRTMKEKLLFTADQLEEDILEATEGVSNDHIDSPTHHYMNTAADTIVISVPQ</sequence>
<dbReference type="EMBL" id="OX597818">
    <property type="protein sequence ID" value="CAI9722817.1"/>
    <property type="molecule type" value="Genomic_DNA"/>
</dbReference>
<proteinExistence type="predicted"/>
<feature type="transmembrane region" description="Helical" evidence="15">
    <location>
        <begin position="828"/>
        <end position="849"/>
    </location>
</feature>
<dbReference type="SUPFAM" id="SSF57716">
    <property type="entry name" value="Glucocorticoid receptor-like (DNA-binding domain)"/>
    <property type="match status" value="1"/>
</dbReference>
<evidence type="ECO:0000313" key="19">
    <source>
        <dbReference type="Proteomes" id="UP001162480"/>
    </source>
</evidence>
<evidence type="ECO:0000256" key="13">
    <source>
        <dbReference type="ARBA" id="ARBA00023180"/>
    </source>
</evidence>
<gene>
    <name evidence="18" type="ORF">OCTVUL_1B011139</name>
</gene>
<dbReference type="Gene3D" id="3.20.20.190">
    <property type="entry name" value="Phosphatidylinositol (PI) phosphodiesterase"/>
    <property type="match status" value="1"/>
</dbReference>
<evidence type="ECO:0000259" key="16">
    <source>
        <dbReference type="PROSITE" id="PS51030"/>
    </source>
</evidence>
<evidence type="ECO:0000256" key="6">
    <source>
        <dbReference type="ARBA" id="ARBA00022833"/>
    </source>
</evidence>
<evidence type="ECO:0000256" key="12">
    <source>
        <dbReference type="ARBA" id="ARBA00023170"/>
    </source>
</evidence>
<keyword evidence="8" id="KW-0805">Transcription regulation</keyword>
<keyword evidence="19" id="KW-1185">Reference proteome</keyword>
<reference evidence="18" key="1">
    <citation type="submission" date="2023-08" db="EMBL/GenBank/DDBJ databases">
        <authorList>
            <person name="Alioto T."/>
            <person name="Alioto T."/>
            <person name="Gomez Garrido J."/>
        </authorList>
    </citation>
    <scope>NUCLEOTIDE SEQUENCE</scope>
</reference>
<dbReference type="GO" id="GO:0043565">
    <property type="term" value="F:sequence-specific DNA binding"/>
    <property type="evidence" value="ECO:0007669"/>
    <property type="project" value="InterPro"/>
</dbReference>
<dbReference type="AlphaFoldDB" id="A0AA36AX18"/>
<evidence type="ECO:0000256" key="9">
    <source>
        <dbReference type="ARBA" id="ARBA00023125"/>
    </source>
</evidence>
<evidence type="ECO:0000256" key="15">
    <source>
        <dbReference type="SAM" id="Phobius"/>
    </source>
</evidence>
<dbReference type="GO" id="GO:0006629">
    <property type="term" value="P:lipid metabolic process"/>
    <property type="evidence" value="ECO:0007669"/>
    <property type="project" value="InterPro"/>
</dbReference>
<organism evidence="18 19">
    <name type="scientific">Octopus vulgaris</name>
    <name type="common">Common octopus</name>
    <dbReference type="NCBI Taxonomy" id="6645"/>
    <lineage>
        <taxon>Eukaryota</taxon>
        <taxon>Metazoa</taxon>
        <taxon>Spiralia</taxon>
        <taxon>Lophotrochozoa</taxon>
        <taxon>Mollusca</taxon>
        <taxon>Cephalopoda</taxon>
        <taxon>Coleoidea</taxon>
        <taxon>Octopodiformes</taxon>
        <taxon>Octopoda</taxon>
        <taxon>Incirrata</taxon>
        <taxon>Octopodidae</taxon>
        <taxon>Octopus</taxon>
    </lineage>
</organism>
<protein>
    <submittedName>
        <fullName evidence="18">Phosphodiesterase domain-containing 5-like</fullName>
    </submittedName>
</protein>
<dbReference type="PROSITE" id="PS51030">
    <property type="entry name" value="NUCLEAR_REC_DBD_2"/>
    <property type="match status" value="1"/>
</dbReference>
<evidence type="ECO:0000256" key="10">
    <source>
        <dbReference type="ARBA" id="ARBA00023136"/>
    </source>
</evidence>
<evidence type="ECO:0000313" key="18">
    <source>
        <dbReference type="EMBL" id="CAI9722817.1"/>
    </source>
</evidence>
<dbReference type="Pfam" id="PF03009">
    <property type="entry name" value="GDPD"/>
    <property type="match status" value="1"/>
</dbReference>
<keyword evidence="11" id="KW-0804">Transcription</keyword>
<keyword evidence="6" id="KW-0862">Zinc</keyword>
<keyword evidence="9" id="KW-0238">DNA-binding</keyword>
<dbReference type="GO" id="GO:0008081">
    <property type="term" value="F:phosphoric diester hydrolase activity"/>
    <property type="evidence" value="ECO:0007669"/>
    <property type="project" value="InterPro"/>
</dbReference>
<keyword evidence="13" id="KW-0325">Glycoprotein</keyword>
<evidence type="ECO:0000256" key="2">
    <source>
        <dbReference type="ARBA" id="ARBA00022692"/>
    </source>
</evidence>
<name>A0AA36AX18_OCTVU</name>
<feature type="transmembrane region" description="Helical" evidence="15">
    <location>
        <begin position="525"/>
        <end position="547"/>
    </location>
</feature>
<keyword evidence="2 15" id="KW-0812">Transmembrane</keyword>
<dbReference type="SUPFAM" id="SSF51695">
    <property type="entry name" value="PLC-like phosphodiesterases"/>
    <property type="match status" value="1"/>
</dbReference>
<keyword evidence="4" id="KW-0863">Zinc-finger</keyword>
<keyword evidence="14" id="KW-0539">Nucleus</keyword>
<evidence type="ECO:0000259" key="17">
    <source>
        <dbReference type="PROSITE" id="PS51704"/>
    </source>
</evidence>
<evidence type="ECO:0000256" key="7">
    <source>
        <dbReference type="ARBA" id="ARBA00022989"/>
    </source>
</evidence>
<dbReference type="PROSITE" id="PS00031">
    <property type="entry name" value="NUCLEAR_REC_DBD_1"/>
    <property type="match status" value="1"/>
</dbReference>
<dbReference type="GO" id="GO:0008270">
    <property type="term" value="F:zinc ion binding"/>
    <property type="evidence" value="ECO:0007669"/>
    <property type="project" value="UniProtKB-KW"/>
</dbReference>
<evidence type="ECO:0000256" key="4">
    <source>
        <dbReference type="ARBA" id="ARBA00022771"/>
    </source>
</evidence>
<evidence type="ECO:0000256" key="8">
    <source>
        <dbReference type="ARBA" id="ARBA00023015"/>
    </source>
</evidence>
<evidence type="ECO:0000256" key="11">
    <source>
        <dbReference type="ARBA" id="ARBA00023163"/>
    </source>
</evidence>
<feature type="transmembrane region" description="Helical" evidence="15">
    <location>
        <begin position="418"/>
        <end position="447"/>
    </location>
</feature>
<dbReference type="SMART" id="SM00399">
    <property type="entry name" value="ZnF_C4"/>
    <property type="match status" value="1"/>
</dbReference>
<dbReference type="Proteomes" id="UP001162480">
    <property type="component" value="Chromosome 5"/>
</dbReference>
<evidence type="ECO:0000256" key="5">
    <source>
        <dbReference type="ARBA" id="ARBA00022801"/>
    </source>
</evidence>
<dbReference type="PRINTS" id="PR00047">
    <property type="entry name" value="STROIDFINGER"/>
</dbReference>
<feature type="transmembrane region" description="Helical" evidence="15">
    <location>
        <begin position="375"/>
        <end position="398"/>
    </location>
</feature>
<keyword evidence="10 15" id="KW-0472">Membrane</keyword>
<feature type="transmembrane region" description="Helical" evidence="15">
    <location>
        <begin position="492"/>
        <end position="513"/>
    </location>
</feature>
<keyword evidence="5" id="KW-0378">Hydrolase</keyword>
<keyword evidence="3" id="KW-0479">Metal-binding</keyword>